<dbReference type="EMBL" id="HBEJ01010797">
    <property type="protein sequence ID" value="CAD8371202.1"/>
    <property type="molecule type" value="Transcribed_RNA"/>
</dbReference>
<sequence length="193" mass="20581">MAVMRSLLSHLAGFLLLLASTVGGNAFCLAFSPSAQSAAATMSTSTTNAATRNAANAAATLTPTPTCQQSQQAARSTTRSTSALRMGLFDGLKRFTDRAAASHILLSFAPDAESRLEEMKTDIDDSPIKFAEFAQLYSECPSSSSGGSLGEFGRGAMVKEFDEVVFHDELNVVHGPIETKFGYHLIYITQRSD</sequence>
<keyword evidence="2" id="KW-0732">Signal</keyword>
<evidence type="ECO:0000313" key="4">
    <source>
        <dbReference type="EMBL" id="CAD8371202.1"/>
    </source>
</evidence>
<comment type="catalytic activity">
    <reaction evidence="2">
        <text>[protein]-peptidylproline (omega=180) = [protein]-peptidylproline (omega=0)</text>
        <dbReference type="Rhea" id="RHEA:16237"/>
        <dbReference type="Rhea" id="RHEA-COMP:10747"/>
        <dbReference type="Rhea" id="RHEA-COMP:10748"/>
        <dbReference type="ChEBI" id="CHEBI:83833"/>
        <dbReference type="ChEBI" id="CHEBI:83834"/>
        <dbReference type="EC" id="5.2.1.8"/>
    </reaction>
</comment>
<feature type="chain" id="PRO_5031603753" description="Peptidyl-prolyl cis-trans isomerase" evidence="2">
    <location>
        <begin position="27"/>
        <end position="193"/>
    </location>
</feature>
<dbReference type="PROSITE" id="PS50198">
    <property type="entry name" value="PPIC_PPIASE_2"/>
    <property type="match status" value="1"/>
</dbReference>
<feature type="signal peptide" evidence="2">
    <location>
        <begin position="1"/>
        <end position="26"/>
    </location>
</feature>
<organism evidence="4">
    <name type="scientific">Minutocellus polymorphus</name>
    <dbReference type="NCBI Taxonomy" id="265543"/>
    <lineage>
        <taxon>Eukaryota</taxon>
        <taxon>Sar</taxon>
        <taxon>Stramenopiles</taxon>
        <taxon>Ochrophyta</taxon>
        <taxon>Bacillariophyta</taxon>
        <taxon>Mediophyceae</taxon>
        <taxon>Cymatosirophycidae</taxon>
        <taxon>Cymatosirales</taxon>
        <taxon>Cymatosiraceae</taxon>
        <taxon>Minutocellus</taxon>
    </lineage>
</organism>
<dbReference type="InterPro" id="IPR000297">
    <property type="entry name" value="PPIase_PpiC"/>
</dbReference>
<dbReference type="Pfam" id="PF00639">
    <property type="entry name" value="Rotamase"/>
    <property type="match status" value="1"/>
</dbReference>
<dbReference type="InterPro" id="IPR052204">
    <property type="entry name" value="PpiC/parvulin_rotamase"/>
</dbReference>
<dbReference type="Gene3D" id="3.10.50.40">
    <property type="match status" value="1"/>
</dbReference>
<protein>
    <recommendedName>
        <fullName evidence="2">Peptidyl-prolyl cis-trans isomerase</fullName>
        <ecNumber evidence="2">5.2.1.8</ecNumber>
    </recommendedName>
</protein>
<dbReference type="InterPro" id="IPR046357">
    <property type="entry name" value="PPIase_dom_sf"/>
</dbReference>
<dbReference type="PANTHER" id="PTHR43629">
    <property type="entry name" value="PEPTIDYL-PROLYL CIS-TRANS ISOMERASE"/>
    <property type="match status" value="1"/>
</dbReference>
<gene>
    <name evidence="4" type="ORF">MPOL1434_LOCUS6336</name>
</gene>
<dbReference type="SUPFAM" id="SSF54534">
    <property type="entry name" value="FKBP-like"/>
    <property type="match status" value="1"/>
</dbReference>
<name>A0A7S0ARD5_9STRA</name>
<evidence type="ECO:0000256" key="1">
    <source>
        <dbReference type="PROSITE-ProRule" id="PRU00278"/>
    </source>
</evidence>
<accession>A0A7S0ARD5</accession>
<dbReference type="PANTHER" id="PTHR43629:SF2">
    <property type="entry name" value="RHODANESE-LIKE_PPIC DOMAIN-CONTAINING PROTEIN 12, CHLOROPLASTIC"/>
    <property type="match status" value="1"/>
</dbReference>
<evidence type="ECO:0000259" key="3">
    <source>
        <dbReference type="PROSITE" id="PS50198"/>
    </source>
</evidence>
<dbReference type="EC" id="5.2.1.8" evidence="2"/>
<proteinExistence type="predicted"/>
<keyword evidence="1 2" id="KW-0697">Rotamase</keyword>
<feature type="domain" description="PpiC" evidence="3">
    <location>
        <begin position="96"/>
        <end position="190"/>
    </location>
</feature>
<dbReference type="AlphaFoldDB" id="A0A7S0ARD5"/>
<keyword evidence="1 2" id="KW-0413">Isomerase</keyword>
<dbReference type="GO" id="GO:0003755">
    <property type="term" value="F:peptidyl-prolyl cis-trans isomerase activity"/>
    <property type="evidence" value="ECO:0007669"/>
    <property type="project" value="UniProtKB-UniRule"/>
</dbReference>
<evidence type="ECO:0000256" key="2">
    <source>
        <dbReference type="RuleBase" id="RU363014"/>
    </source>
</evidence>
<reference evidence="4" key="1">
    <citation type="submission" date="2021-01" db="EMBL/GenBank/DDBJ databases">
        <authorList>
            <person name="Corre E."/>
            <person name="Pelletier E."/>
            <person name="Niang G."/>
            <person name="Scheremetjew M."/>
            <person name="Finn R."/>
            <person name="Kale V."/>
            <person name="Holt S."/>
            <person name="Cochrane G."/>
            <person name="Meng A."/>
            <person name="Brown T."/>
            <person name="Cohen L."/>
        </authorList>
    </citation>
    <scope>NUCLEOTIDE SEQUENCE</scope>
    <source>
        <strain evidence="4">CCMP3303</strain>
    </source>
</reference>